<protein>
    <submittedName>
        <fullName evidence="2">F-box protein</fullName>
    </submittedName>
</protein>
<dbReference type="EMBL" id="PKMF04000165">
    <property type="protein sequence ID" value="KAK7845746.1"/>
    <property type="molecule type" value="Genomic_DNA"/>
</dbReference>
<dbReference type="InterPro" id="IPR013187">
    <property type="entry name" value="F-box-assoc_dom_typ3"/>
</dbReference>
<accession>A0AAW0L4J3</accession>
<evidence type="ECO:0000313" key="3">
    <source>
        <dbReference type="Proteomes" id="UP000237347"/>
    </source>
</evidence>
<dbReference type="InterPro" id="IPR011043">
    <property type="entry name" value="Gal_Oxase/kelch_b-propeller"/>
</dbReference>
<dbReference type="PANTHER" id="PTHR31672">
    <property type="entry name" value="BNACNNG10540D PROTEIN"/>
    <property type="match status" value="1"/>
</dbReference>
<organism evidence="2 3">
    <name type="scientific">Quercus suber</name>
    <name type="common">Cork oak</name>
    <dbReference type="NCBI Taxonomy" id="58331"/>
    <lineage>
        <taxon>Eukaryota</taxon>
        <taxon>Viridiplantae</taxon>
        <taxon>Streptophyta</taxon>
        <taxon>Embryophyta</taxon>
        <taxon>Tracheophyta</taxon>
        <taxon>Spermatophyta</taxon>
        <taxon>Magnoliopsida</taxon>
        <taxon>eudicotyledons</taxon>
        <taxon>Gunneridae</taxon>
        <taxon>Pentapetalae</taxon>
        <taxon>rosids</taxon>
        <taxon>fabids</taxon>
        <taxon>Fagales</taxon>
        <taxon>Fagaceae</taxon>
        <taxon>Quercus</taxon>
    </lineage>
</organism>
<sequence length="229" mass="25384">MLSILIEREMNDLIITLFHSTGPASDSCFTAVLTLILESCSVNREQLRAQVYTLSTNSWSWVEQPVEPLDVSVGSRPWIDSSSCLFFNGALHFIATTSQGYVFILCFDFDHEQFQAIKLPHNFSLSPELAVFKGSLALIAFDQDGVCHIWVMGQNGLADSWTPTISVPLPGVRNFLGCTSSGELVIMKSDNQVFSFDPVSQNENGYGILNFTEVVYTANLLESLLLLNE</sequence>
<gene>
    <name evidence="2" type="ORF">CFP56_008964</name>
</gene>
<dbReference type="InterPro" id="IPR017451">
    <property type="entry name" value="F-box-assoc_interact_dom"/>
</dbReference>
<proteinExistence type="predicted"/>
<dbReference type="NCBIfam" id="TIGR01640">
    <property type="entry name" value="F_box_assoc_1"/>
    <property type="match status" value="1"/>
</dbReference>
<feature type="domain" description="F-box associated beta-propeller type 3" evidence="1">
    <location>
        <begin position="46"/>
        <end position="190"/>
    </location>
</feature>
<evidence type="ECO:0000259" key="1">
    <source>
        <dbReference type="Pfam" id="PF08268"/>
    </source>
</evidence>
<comment type="caution">
    <text evidence="2">The sequence shown here is derived from an EMBL/GenBank/DDBJ whole genome shotgun (WGS) entry which is preliminary data.</text>
</comment>
<dbReference type="Proteomes" id="UP000237347">
    <property type="component" value="Unassembled WGS sequence"/>
</dbReference>
<dbReference type="AlphaFoldDB" id="A0AAW0L4J3"/>
<dbReference type="InterPro" id="IPR050796">
    <property type="entry name" value="SCF_F-box_component"/>
</dbReference>
<dbReference type="PANTHER" id="PTHR31672:SF13">
    <property type="entry name" value="F-BOX PROTEIN CPR30-LIKE"/>
    <property type="match status" value="1"/>
</dbReference>
<evidence type="ECO:0000313" key="2">
    <source>
        <dbReference type="EMBL" id="KAK7845746.1"/>
    </source>
</evidence>
<reference evidence="2 3" key="1">
    <citation type="journal article" date="2018" name="Sci. Data">
        <title>The draft genome sequence of cork oak.</title>
        <authorList>
            <person name="Ramos A.M."/>
            <person name="Usie A."/>
            <person name="Barbosa P."/>
            <person name="Barros P.M."/>
            <person name="Capote T."/>
            <person name="Chaves I."/>
            <person name="Simoes F."/>
            <person name="Abreu I."/>
            <person name="Carrasquinho I."/>
            <person name="Faro C."/>
            <person name="Guimaraes J.B."/>
            <person name="Mendonca D."/>
            <person name="Nobrega F."/>
            <person name="Rodrigues L."/>
            <person name="Saibo N.J.M."/>
            <person name="Varela M.C."/>
            <person name="Egas C."/>
            <person name="Matos J."/>
            <person name="Miguel C.M."/>
            <person name="Oliveira M.M."/>
            <person name="Ricardo C.P."/>
            <person name="Goncalves S."/>
        </authorList>
    </citation>
    <scope>NUCLEOTIDE SEQUENCE [LARGE SCALE GENOMIC DNA]</scope>
    <source>
        <strain evidence="3">cv. HL8</strain>
    </source>
</reference>
<dbReference type="Pfam" id="PF08268">
    <property type="entry name" value="FBA_3"/>
    <property type="match status" value="1"/>
</dbReference>
<name>A0AAW0L4J3_QUESU</name>
<keyword evidence="3" id="KW-1185">Reference proteome</keyword>
<dbReference type="SUPFAM" id="SSF50965">
    <property type="entry name" value="Galactose oxidase, central domain"/>
    <property type="match status" value="1"/>
</dbReference>